<keyword evidence="8" id="KW-1185">Reference proteome</keyword>
<evidence type="ECO:0000256" key="3">
    <source>
        <dbReference type="ARBA" id="ARBA00022692"/>
    </source>
</evidence>
<proteinExistence type="inferred from homology"/>
<dbReference type="PANTHER" id="PTHR16932">
    <property type="entry name" value="INTERFERON ALPHA-INDUCIBLE PROTEIN 27"/>
    <property type="match status" value="1"/>
</dbReference>
<keyword evidence="3 6" id="KW-0812">Transmembrane</keyword>
<keyword evidence="5 6" id="KW-0472">Membrane</keyword>
<dbReference type="Gene3D" id="6.10.110.10">
    <property type="match status" value="1"/>
</dbReference>
<evidence type="ECO:0000256" key="4">
    <source>
        <dbReference type="ARBA" id="ARBA00022989"/>
    </source>
</evidence>
<gene>
    <name evidence="7" type="ORF">TWF718_008808</name>
</gene>
<sequence>MASLIGQIPLDITNVDCLRKLPGTIDGKLRSVASQLYGDSIDWKAGLKYEPYLKYIDTDMVSRKLKELPGETHKIYTKNRTMIRFISYTAGGAALVLTILPFVGFTPIGPLAGSSAAAWQASIGNVVAGSTFAFIQSISMTSTSMYATGAVAGFSAFAWVELRSRKVNGTSPSDGDNKVPTAKGSIGQRVLSPLSSVYDAYRVAQYGFDSKSRWRG</sequence>
<feature type="transmembrane region" description="Helical" evidence="6">
    <location>
        <begin position="85"/>
        <end position="105"/>
    </location>
</feature>
<dbReference type="InterPro" id="IPR009311">
    <property type="entry name" value="IFI6/IFI27-like"/>
</dbReference>
<evidence type="ECO:0000313" key="7">
    <source>
        <dbReference type="EMBL" id="KAK6339389.1"/>
    </source>
</evidence>
<dbReference type="Proteomes" id="UP001313282">
    <property type="component" value="Unassembled WGS sequence"/>
</dbReference>
<accession>A0AAN8MLC7</accession>
<comment type="caution">
    <text evidence="7">The sequence shown here is derived from an EMBL/GenBank/DDBJ whole genome shotgun (WGS) entry which is preliminary data.</text>
</comment>
<keyword evidence="4 6" id="KW-1133">Transmembrane helix</keyword>
<evidence type="ECO:0000256" key="1">
    <source>
        <dbReference type="ARBA" id="ARBA00004141"/>
    </source>
</evidence>
<comment type="similarity">
    <text evidence="2">Belongs to the IFI6/IFI27 family.</text>
</comment>
<dbReference type="AlphaFoldDB" id="A0AAN8MLC7"/>
<dbReference type="GO" id="GO:0016020">
    <property type="term" value="C:membrane"/>
    <property type="evidence" value="ECO:0007669"/>
    <property type="project" value="UniProtKB-SubCell"/>
</dbReference>
<dbReference type="Pfam" id="PF06140">
    <property type="entry name" value="Ifi-6-16"/>
    <property type="match status" value="1"/>
</dbReference>
<reference evidence="7 8" key="1">
    <citation type="submission" date="2019-10" db="EMBL/GenBank/DDBJ databases">
        <authorList>
            <person name="Palmer J.M."/>
        </authorList>
    </citation>
    <scope>NUCLEOTIDE SEQUENCE [LARGE SCALE GENOMIC DNA]</scope>
    <source>
        <strain evidence="7 8">TWF718</strain>
    </source>
</reference>
<dbReference type="PANTHER" id="PTHR16932:SF18">
    <property type="entry name" value="INTERFERON, ALPHA-INDUCIBLE PROTEIN 27-LIKE 2"/>
    <property type="match status" value="1"/>
</dbReference>
<organism evidence="7 8">
    <name type="scientific">Orbilia javanica</name>
    <dbReference type="NCBI Taxonomy" id="47235"/>
    <lineage>
        <taxon>Eukaryota</taxon>
        <taxon>Fungi</taxon>
        <taxon>Dikarya</taxon>
        <taxon>Ascomycota</taxon>
        <taxon>Pezizomycotina</taxon>
        <taxon>Orbiliomycetes</taxon>
        <taxon>Orbiliales</taxon>
        <taxon>Orbiliaceae</taxon>
        <taxon>Orbilia</taxon>
    </lineage>
</organism>
<dbReference type="EMBL" id="JAVHNR010000006">
    <property type="protein sequence ID" value="KAK6339389.1"/>
    <property type="molecule type" value="Genomic_DNA"/>
</dbReference>
<evidence type="ECO:0000256" key="2">
    <source>
        <dbReference type="ARBA" id="ARBA00007262"/>
    </source>
</evidence>
<dbReference type="InterPro" id="IPR038213">
    <property type="entry name" value="IFI6/IFI27-like_sf"/>
</dbReference>
<evidence type="ECO:0000256" key="6">
    <source>
        <dbReference type="SAM" id="Phobius"/>
    </source>
</evidence>
<evidence type="ECO:0000256" key="5">
    <source>
        <dbReference type="ARBA" id="ARBA00023136"/>
    </source>
</evidence>
<evidence type="ECO:0000313" key="8">
    <source>
        <dbReference type="Proteomes" id="UP001313282"/>
    </source>
</evidence>
<name>A0AAN8MLC7_9PEZI</name>
<protein>
    <submittedName>
        <fullName evidence="7">Uncharacterized protein</fullName>
    </submittedName>
</protein>
<comment type="subcellular location">
    <subcellularLocation>
        <location evidence="1">Membrane</location>
        <topology evidence="1">Multi-pass membrane protein</topology>
    </subcellularLocation>
</comment>